<dbReference type="Proteomes" id="UP000503462">
    <property type="component" value="Chromosome 2"/>
</dbReference>
<name>A0A6H0XQR2_9PEZI</name>
<dbReference type="OrthoDB" id="47172at2759"/>
<evidence type="ECO:0000313" key="3">
    <source>
        <dbReference type="Proteomes" id="UP000503462"/>
    </source>
</evidence>
<proteinExistence type="predicted"/>
<dbReference type="PANTHER" id="PTHR12461:SF101">
    <property type="entry name" value="TRNA WYBUTOSINE-SYNTHESIZING PROTEIN 4"/>
    <property type="match status" value="1"/>
</dbReference>
<dbReference type="InterPro" id="IPR041667">
    <property type="entry name" value="Cupin_8"/>
</dbReference>
<keyword evidence="3" id="KW-1185">Reference proteome</keyword>
<dbReference type="EMBL" id="CP051140">
    <property type="protein sequence ID" value="QIW97111.1"/>
    <property type="molecule type" value="Genomic_DNA"/>
</dbReference>
<dbReference type="SUPFAM" id="SSF51197">
    <property type="entry name" value="Clavaminate synthase-like"/>
    <property type="match status" value="1"/>
</dbReference>
<dbReference type="PANTHER" id="PTHR12461">
    <property type="entry name" value="HYPOXIA-INDUCIBLE FACTOR 1 ALPHA INHIBITOR-RELATED"/>
    <property type="match status" value="1"/>
</dbReference>
<organism evidence="2 3">
    <name type="scientific">Peltaster fructicola</name>
    <dbReference type="NCBI Taxonomy" id="286661"/>
    <lineage>
        <taxon>Eukaryota</taxon>
        <taxon>Fungi</taxon>
        <taxon>Dikarya</taxon>
        <taxon>Ascomycota</taxon>
        <taxon>Pezizomycotina</taxon>
        <taxon>Dothideomycetes</taxon>
        <taxon>Dothideomycetes incertae sedis</taxon>
        <taxon>Peltaster</taxon>
    </lineage>
</organism>
<dbReference type="SMART" id="SM00558">
    <property type="entry name" value="JmjC"/>
    <property type="match status" value="1"/>
</dbReference>
<evidence type="ECO:0000259" key="1">
    <source>
        <dbReference type="PROSITE" id="PS51184"/>
    </source>
</evidence>
<protein>
    <recommendedName>
        <fullName evidence="1">JmjC domain-containing protein</fullName>
    </recommendedName>
</protein>
<dbReference type="PROSITE" id="PS51184">
    <property type="entry name" value="JMJC"/>
    <property type="match status" value="1"/>
</dbReference>
<dbReference type="Gene3D" id="2.60.120.650">
    <property type="entry name" value="Cupin"/>
    <property type="match status" value="1"/>
</dbReference>
<evidence type="ECO:0000313" key="2">
    <source>
        <dbReference type="EMBL" id="QIW97111.1"/>
    </source>
</evidence>
<dbReference type="AlphaFoldDB" id="A0A6H0XQR2"/>
<reference evidence="2 3" key="1">
    <citation type="journal article" date="2016" name="Sci. Rep.">
        <title>Peltaster fructicola genome reveals evolution from an invasive phytopathogen to an ectophytic parasite.</title>
        <authorList>
            <person name="Xu C."/>
            <person name="Chen H."/>
            <person name="Gleason M.L."/>
            <person name="Xu J.R."/>
            <person name="Liu H."/>
            <person name="Zhang R."/>
            <person name="Sun G."/>
        </authorList>
    </citation>
    <scope>NUCLEOTIDE SEQUENCE [LARGE SCALE GENOMIC DNA]</scope>
    <source>
        <strain evidence="2 3">LNHT1506</strain>
    </source>
</reference>
<dbReference type="InterPro" id="IPR003347">
    <property type="entry name" value="JmjC_dom"/>
</dbReference>
<dbReference type="Pfam" id="PF13621">
    <property type="entry name" value="Cupin_8"/>
    <property type="match status" value="1"/>
</dbReference>
<gene>
    <name evidence="2" type="ORF">AMS68_002629</name>
</gene>
<feature type="domain" description="JmjC" evidence="1">
    <location>
        <begin position="286"/>
        <end position="469"/>
    </location>
</feature>
<accession>A0A6H0XQR2</accession>
<sequence length="469" mass="53135">MSPSNSLARSAANDELYFRAILRSQPHFAAIATSMTSNKRKRSLPRDAADATQYRTLATLIYEVLGTSSTDDSLSSCGSAALYLVSRDPDAVLELAHEKLHAWPYRDVPLCWRRMYEEASLYKAAMLLRDTETSEGRLFTRLANPDSSNAIIIDQLSNVVAALDMGIALSGQPRRRELFGTVMETLSRWAADTEDCYLRFNITMPAALHCAQPAARLAAPEIDEFQRYIDTCNKPLVITDLLDDWPALELWQDPNYLLKMTIGGRRLVPVEIGQSYTDNDWTQRIMPFKEYLETFVLPNKPEQIGYLAQHDLLGQVPALLNDIRTPDYCYTEPPPAPATLPQRPAQLDQPQLNAWFGPKGTRSPLHTDPYYNILCQVVGYKYVRLYAPEESSKLYARGTDESGVSMANTSQINLSFMHRDVMIDDFPELPKAQYQEIILHPGESLYIPAGWWHFVESLSTSFSVSFWWN</sequence>